<evidence type="ECO:0000313" key="5">
    <source>
        <dbReference type="Proteomes" id="UP000464787"/>
    </source>
</evidence>
<evidence type="ECO:0000313" key="4">
    <source>
        <dbReference type="EMBL" id="QHI98101.1"/>
    </source>
</evidence>
<dbReference type="EMBL" id="CP047650">
    <property type="protein sequence ID" value="QHI98101.1"/>
    <property type="molecule type" value="Genomic_DNA"/>
</dbReference>
<dbReference type="InterPro" id="IPR012533">
    <property type="entry name" value="YcnI-copper_dom"/>
</dbReference>
<dbReference type="Gene3D" id="2.60.40.1890">
    <property type="entry name" value="PCu(A)C copper chaperone"/>
    <property type="match status" value="1"/>
</dbReference>
<feature type="signal peptide" evidence="2">
    <location>
        <begin position="1"/>
        <end position="21"/>
    </location>
</feature>
<name>A0A857J500_9BURK</name>
<dbReference type="PANTHER" id="PTHR36302:SF1">
    <property type="entry name" value="COPPER CHAPERONE PCU(A)C"/>
    <property type="match status" value="1"/>
</dbReference>
<evidence type="ECO:0000256" key="2">
    <source>
        <dbReference type="SAM" id="SignalP"/>
    </source>
</evidence>
<dbReference type="Pfam" id="PF07987">
    <property type="entry name" value="DUF1775"/>
    <property type="match status" value="1"/>
</dbReference>
<dbReference type="InterPro" id="IPR058248">
    <property type="entry name" value="Lxx211020-like"/>
</dbReference>
<evidence type="ECO:0000259" key="3">
    <source>
        <dbReference type="Pfam" id="PF07987"/>
    </source>
</evidence>
<sequence length="299" mass="31113">MNHRLTLIAALAAASSFAAQAHITLPPGGATAGSRYDAAFRVGHACAGSTATNAVTVQLPEGFKFESAVPRAGWTLSTSERSVAWKAESAQKALPTAERAEFIVRGTLTDQPGPLFFKVLQGCDAGSSDWAQLPAGSNEKQPLPAARLDVLPAGVAPVEVKDAWIRTAVKGQSGTGAFMKLQAPSGSRLIGASTPEAGLAEVHEMKMDGDVMRMRPLAQGLELPARQTVELKPGGYHLMLTQLRQALPAGTTVPVKLDFIDAEGRRSSAQLQLPVLAAPPASAGGHGTGPMADMPGMKH</sequence>
<dbReference type="PANTHER" id="PTHR36302">
    <property type="entry name" value="BLR7088 PROTEIN"/>
    <property type="match status" value="1"/>
</dbReference>
<keyword evidence="2" id="KW-0732">Signal</keyword>
<dbReference type="KEGG" id="xyk:GT347_08895"/>
<accession>A0A857J500</accession>
<feature type="domain" description="YncI copper-binding" evidence="3">
    <location>
        <begin position="22"/>
        <end position="149"/>
    </location>
</feature>
<proteinExistence type="predicted"/>
<dbReference type="CDD" id="cd08545">
    <property type="entry name" value="YcnI_like"/>
    <property type="match status" value="1"/>
</dbReference>
<dbReference type="Proteomes" id="UP000464787">
    <property type="component" value="Chromosome"/>
</dbReference>
<dbReference type="Pfam" id="PF04314">
    <property type="entry name" value="PCuAC"/>
    <property type="match status" value="1"/>
</dbReference>
<dbReference type="SUPFAM" id="SSF110087">
    <property type="entry name" value="DR1885-like metal-binding protein"/>
    <property type="match status" value="1"/>
</dbReference>
<protein>
    <submittedName>
        <fullName evidence="4">Copper chaperone PCu(A)C</fullName>
    </submittedName>
</protein>
<keyword evidence="5" id="KW-1185">Reference proteome</keyword>
<evidence type="ECO:0000256" key="1">
    <source>
        <dbReference type="SAM" id="MobiDB-lite"/>
    </source>
</evidence>
<dbReference type="RefSeq" id="WP_160551618.1">
    <property type="nucleotide sequence ID" value="NZ_CP047650.1"/>
</dbReference>
<feature type="chain" id="PRO_5032798498" evidence="2">
    <location>
        <begin position="22"/>
        <end position="299"/>
    </location>
</feature>
<dbReference type="InterPro" id="IPR007410">
    <property type="entry name" value="LpqE-like"/>
</dbReference>
<gene>
    <name evidence="4" type="ORF">GT347_08895</name>
</gene>
<feature type="region of interest" description="Disordered" evidence="1">
    <location>
        <begin position="278"/>
        <end position="299"/>
    </location>
</feature>
<reference evidence="4 5" key="1">
    <citation type="submission" date="2020-01" db="EMBL/GenBank/DDBJ databases">
        <title>Genome sequencing of strain KACC 21265.</title>
        <authorList>
            <person name="Heo J."/>
            <person name="Kim S.-J."/>
            <person name="Kim J.-S."/>
            <person name="Hong S.-B."/>
            <person name="Kwon S.-W."/>
        </authorList>
    </citation>
    <scope>NUCLEOTIDE SEQUENCE [LARGE SCALE GENOMIC DNA]</scope>
    <source>
        <strain evidence="4 5">KACC 21265</strain>
    </source>
</reference>
<dbReference type="AlphaFoldDB" id="A0A857J500"/>
<dbReference type="InterPro" id="IPR036182">
    <property type="entry name" value="PCuAC_sf"/>
</dbReference>
<organism evidence="4 5">
    <name type="scientific">Xylophilus rhododendri</name>
    <dbReference type="NCBI Taxonomy" id="2697032"/>
    <lineage>
        <taxon>Bacteria</taxon>
        <taxon>Pseudomonadati</taxon>
        <taxon>Pseudomonadota</taxon>
        <taxon>Betaproteobacteria</taxon>
        <taxon>Burkholderiales</taxon>
        <taxon>Xylophilus</taxon>
    </lineage>
</organism>